<dbReference type="GO" id="GO:0006952">
    <property type="term" value="P:defense response"/>
    <property type="evidence" value="ECO:0007669"/>
    <property type="project" value="UniProtKB-KW"/>
</dbReference>
<dbReference type="Gene3D" id="3.40.50.300">
    <property type="entry name" value="P-loop containing nucleotide triphosphate hydrolases"/>
    <property type="match status" value="1"/>
</dbReference>
<dbReference type="GO" id="GO:0043531">
    <property type="term" value="F:ADP binding"/>
    <property type="evidence" value="ECO:0007669"/>
    <property type="project" value="InterPro"/>
</dbReference>
<accession>A0A443PL66</accession>
<dbReference type="SUPFAM" id="SSF52058">
    <property type="entry name" value="L domain-like"/>
    <property type="match status" value="1"/>
</dbReference>
<organism evidence="9 10">
    <name type="scientific">Cinnamomum micranthum f. kanehirae</name>
    <dbReference type="NCBI Taxonomy" id="337451"/>
    <lineage>
        <taxon>Eukaryota</taxon>
        <taxon>Viridiplantae</taxon>
        <taxon>Streptophyta</taxon>
        <taxon>Embryophyta</taxon>
        <taxon>Tracheophyta</taxon>
        <taxon>Spermatophyta</taxon>
        <taxon>Magnoliopsida</taxon>
        <taxon>Magnoliidae</taxon>
        <taxon>Laurales</taxon>
        <taxon>Lauraceae</taxon>
        <taxon>Cinnamomum</taxon>
    </lineage>
</organism>
<dbReference type="OrthoDB" id="1926275at2759"/>
<dbReference type="PANTHER" id="PTHR33463">
    <property type="entry name" value="NB-ARC DOMAIN-CONTAINING PROTEIN-RELATED"/>
    <property type="match status" value="1"/>
</dbReference>
<dbReference type="InterPro" id="IPR057135">
    <property type="entry name" value="At4g27190-like_LRR"/>
</dbReference>
<dbReference type="FunFam" id="1.10.10.10:FF:000322">
    <property type="entry name" value="Probable disease resistance protein At1g63360"/>
    <property type="match status" value="1"/>
</dbReference>
<dbReference type="InterPro" id="IPR042197">
    <property type="entry name" value="Apaf_helical"/>
</dbReference>
<evidence type="ECO:0000259" key="7">
    <source>
        <dbReference type="Pfam" id="PF23247"/>
    </source>
</evidence>
<dbReference type="InterPro" id="IPR036388">
    <property type="entry name" value="WH-like_DNA-bd_sf"/>
</dbReference>
<evidence type="ECO:0000256" key="3">
    <source>
        <dbReference type="ARBA" id="ARBA00022821"/>
    </source>
</evidence>
<dbReference type="PANTHER" id="PTHR33463:SF204">
    <property type="entry name" value="NB-ARC DOMAIN-CONTAINING PROTEIN"/>
    <property type="match status" value="1"/>
</dbReference>
<dbReference type="Gene3D" id="3.80.10.10">
    <property type="entry name" value="Ribonuclease Inhibitor"/>
    <property type="match status" value="2"/>
</dbReference>
<dbReference type="PRINTS" id="PR00364">
    <property type="entry name" value="DISEASERSIST"/>
</dbReference>
<evidence type="ECO:0000256" key="2">
    <source>
        <dbReference type="ARBA" id="ARBA00022737"/>
    </source>
</evidence>
<feature type="coiled-coil region" evidence="5">
    <location>
        <begin position="230"/>
        <end position="323"/>
    </location>
</feature>
<dbReference type="InterPro" id="IPR002182">
    <property type="entry name" value="NB-ARC"/>
</dbReference>
<keyword evidence="5" id="KW-0175">Coiled coil</keyword>
<dbReference type="FunFam" id="3.40.50.300:FF:001091">
    <property type="entry name" value="Probable disease resistance protein At1g61300"/>
    <property type="match status" value="1"/>
</dbReference>
<dbReference type="Gene3D" id="1.10.10.10">
    <property type="entry name" value="Winged helix-like DNA-binding domain superfamily/Winged helix DNA-binding domain"/>
    <property type="match status" value="1"/>
</dbReference>
<evidence type="ECO:0000256" key="4">
    <source>
        <dbReference type="ARBA" id="ARBA00022840"/>
    </source>
</evidence>
<dbReference type="AlphaFoldDB" id="A0A443PL66"/>
<feature type="domain" description="Disease resistance protein winged helix" evidence="8">
    <location>
        <begin position="606"/>
        <end position="679"/>
    </location>
</feature>
<feature type="domain" description="NB-ARC" evidence="6">
    <location>
        <begin position="353"/>
        <end position="517"/>
    </location>
</feature>
<dbReference type="InterPro" id="IPR058922">
    <property type="entry name" value="WHD_DRP"/>
</dbReference>
<dbReference type="Proteomes" id="UP000283530">
    <property type="component" value="Unassembled WGS sequence"/>
</dbReference>
<keyword evidence="2" id="KW-0677">Repeat</keyword>
<protein>
    <submittedName>
        <fullName evidence="9">Putative disease resistance protein isoform X1</fullName>
    </submittedName>
</protein>
<evidence type="ECO:0000259" key="8">
    <source>
        <dbReference type="Pfam" id="PF23559"/>
    </source>
</evidence>
<dbReference type="Pfam" id="PF23559">
    <property type="entry name" value="WHD_DRP"/>
    <property type="match status" value="1"/>
</dbReference>
<keyword evidence="10" id="KW-1185">Reference proteome</keyword>
<dbReference type="EMBL" id="QPKB01000008">
    <property type="protein sequence ID" value="RWR91517.1"/>
    <property type="molecule type" value="Genomic_DNA"/>
</dbReference>
<evidence type="ECO:0000256" key="5">
    <source>
        <dbReference type="SAM" id="Coils"/>
    </source>
</evidence>
<comment type="caution">
    <text evidence="9">The sequence shown here is derived from an EMBL/GenBank/DDBJ whole genome shotgun (WGS) entry which is preliminary data.</text>
</comment>
<evidence type="ECO:0000256" key="1">
    <source>
        <dbReference type="ARBA" id="ARBA00008894"/>
    </source>
</evidence>
<name>A0A443PL66_9MAGN</name>
<dbReference type="Pfam" id="PF13855">
    <property type="entry name" value="LRR_8"/>
    <property type="match status" value="1"/>
</dbReference>
<keyword evidence="3" id="KW-0611">Plant defense</keyword>
<evidence type="ECO:0000313" key="9">
    <source>
        <dbReference type="EMBL" id="RWR91517.1"/>
    </source>
</evidence>
<dbReference type="Pfam" id="PF23247">
    <property type="entry name" value="LRR_RPS2"/>
    <property type="match status" value="1"/>
</dbReference>
<dbReference type="InterPro" id="IPR032675">
    <property type="entry name" value="LRR_dom_sf"/>
</dbReference>
<feature type="domain" description="Disease resistance protein At4g27190-like leucine-rich repeats" evidence="7">
    <location>
        <begin position="999"/>
        <end position="1125"/>
    </location>
</feature>
<dbReference type="Gene3D" id="1.10.8.430">
    <property type="entry name" value="Helical domain of apoptotic protease-activating factors"/>
    <property type="match status" value="1"/>
</dbReference>
<dbReference type="Pfam" id="PF00931">
    <property type="entry name" value="NB-ARC"/>
    <property type="match status" value="1"/>
</dbReference>
<evidence type="ECO:0000313" key="10">
    <source>
        <dbReference type="Proteomes" id="UP000283530"/>
    </source>
</evidence>
<proteinExistence type="inferred from homology"/>
<gene>
    <name evidence="9" type="ORF">CKAN_02067400</name>
</gene>
<evidence type="ECO:0000259" key="6">
    <source>
        <dbReference type="Pfam" id="PF00931"/>
    </source>
</evidence>
<reference evidence="9 10" key="1">
    <citation type="journal article" date="2019" name="Nat. Plants">
        <title>Stout camphor tree genome fills gaps in understanding of flowering plant genome evolution.</title>
        <authorList>
            <person name="Chaw S.M."/>
            <person name="Liu Y.C."/>
            <person name="Wu Y.W."/>
            <person name="Wang H.Y."/>
            <person name="Lin C.I."/>
            <person name="Wu C.S."/>
            <person name="Ke H.M."/>
            <person name="Chang L.Y."/>
            <person name="Hsu C.Y."/>
            <person name="Yang H.T."/>
            <person name="Sudianto E."/>
            <person name="Hsu M.H."/>
            <person name="Wu K.P."/>
            <person name="Wang L.N."/>
            <person name="Leebens-Mack J.H."/>
            <person name="Tsai I.J."/>
        </authorList>
    </citation>
    <scope>NUCLEOTIDE SEQUENCE [LARGE SCALE GENOMIC DNA]</scope>
    <source>
        <strain evidence="10">cv. Chaw 1501</strain>
        <tissue evidence="9">Young leaves</tissue>
    </source>
</reference>
<keyword evidence="4" id="KW-0067">ATP-binding</keyword>
<comment type="similarity">
    <text evidence="1">Belongs to the disease resistance NB-LRR family.</text>
</comment>
<dbReference type="GO" id="GO:0005524">
    <property type="term" value="F:ATP binding"/>
    <property type="evidence" value="ECO:0007669"/>
    <property type="project" value="UniProtKB-KW"/>
</dbReference>
<dbReference type="InterPro" id="IPR001611">
    <property type="entry name" value="Leu-rich_rpt"/>
</dbReference>
<dbReference type="SUPFAM" id="SSF52540">
    <property type="entry name" value="P-loop containing nucleoside triphosphate hydrolases"/>
    <property type="match status" value="1"/>
</dbReference>
<dbReference type="InterPro" id="IPR027417">
    <property type="entry name" value="P-loop_NTPase"/>
</dbReference>
<keyword evidence="4" id="KW-0547">Nucleotide-binding</keyword>
<dbReference type="InterPro" id="IPR050905">
    <property type="entry name" value="Plant_NBS-LRR"/>
</dbReference>
<sequence length="1153" mass="131768">MNNVLFFVELIRGPKNHVLIPTNLSDGGAHTHPFIKGPALSLHPHLFQNLVRERSFSSLGLLPFFLFLLASSHKIHLQTLQKWRLELNYFFSILLASDGHHYCANLSWAAPISSSFLLIDGRRVGSRHLECPRQTPLASSHHISDGGFSFVWLPSCQFPIHWFSFSRPKLRAFVGRGAMSLQVSQKFWNSGFQDSKSKSDQEEKIEENIGAMESFFWECISFWRTMVTNFRNLERDMKSLRAETDELSAQEEDVLTKVETEEVEKGKKRKREVDVWLQNVKRFKKEVDGAEENVRERRGWVSRYKLTKHIEDLKAEAVQLKEKNGFSDGVAIHQLGIPSPQPAATLHSESANTTMKRIWNHLLDVEIRKVGVYGMAGVGKTTILKHIHNQLLHSGVFKSIFWVTVSKALDLYRLQQEIASAIGLDLSNRVDNEENRSSEIHAELSRRERCLLILDDVWKPFSLDRIGIPEPNQTNGFKLAITTRSITVCRGMESDRIVKVEVLLPEEAWDLFEEKVGGPVLDSSEIKPIAELIVKECDCLPLAIITVGRALRGVRDVSVWRNALNELKCSYTEIDGMDDCVFSRLMFSYNRLRNDRIKDCFLYCALYPEDYKIHTEQLIENWVGEGWIDEMENTERERDKGYTILRELIDSCMIKGYDSVNLAGRLDTIELHDLIRDLAINITRVSPRFMVKAREYSEETPRVEEWVENMKRVSLIGNNIKILSGQPMCPQLTTLFLQGNYRLTEISNSFFENMQGLRVVDLSETWINSLPESFFALKNLRVLRLDSCENLHKVPCLATLKHLRVLSLDCTLIQELPQGIEELINLRKLHLNHTSRLNLFPAGIIPKLTLLEELEMFGSGWRWPSNTMRAAADIKEIVESTKITCLRLCFEDVNGFNNLVGSGKVSALKSFYIALGKIDPFALEDSYLFWNLGCSKYVAVESTGVAGRSLASNFLLPRNIQGMKIKEVHNVTSLSQFSQPPSEAWANLEVLGLFSLPNLRAIFDGVGSIEAYVHLKRLVVGDCNQMKSLFSLGQLKNLQNLEKLEIWNCALMEDVVADDRNALTTISSLPKLGYVRISGLPELKSIFKTTVTCYSLYSIIVSRCPKLKRVPFTTCNISLRTLKRIYGDTEWWDALEWDDPDIKVQLQDRFTVY</sequence>